<gene>
    <name evidence="1" type="ORF">BHE90_012412</name>
</gene>
<name>A0A430LBT7_9HYPO</name>
<evidence type="ECO:0000313" key="2">
    <source>
        <dbReference type="Proteomes" id="UP000287124"/>
    </source>
</evidence>
<dbReference type="Proteomes" id="UP000287124">
    <property type="component" value="Unassembled WGS sequence"/>
</dbReference>
<organism evidence="1 2">
    <name type="scientific">Fusarium euwallaceae</name>
    <dbReference type="NCBI Taxonomy" id="1147111"/>
    <lineage>
        <taxon>Eukaryota</taxon>
        <taxon>Fungi</taxon>
        <taxon>Dikarya</taxon>
        <taxon>Ascomycota</taxon>
        <taxon>Pezizomycotina</taxon>
        <taxon>Sordariomycetes</taxon>
        <taxon>Hypocreomycetidae</taxon>
        <taxon>Hypocreales</taxon>
        <taxon>Nectriaceae</taxon>
        <taxon>Fusarium</taxon>
        <taxon>Fusarium solani species complex</taxon>
    </lineage>
</organism>
<reference evidence="1 2" key="1">
    <citation type="submission" date="2017-06" db="EMBL/GenBank/DDBJ databases">
        <title>Comparative genomic analysis of Ambrosia Fusariam Clade fungi.</title>
        <authorList>
            <person name="Stajich J.E."/>
            <person name="Carrillo J."/>
            <person name="Kijimoto T."/>
            <person name="Eskalen A."/>
            <person name="O'Donnell K."/>
            <person name="Kasson M."/>
        </authorList>
    </citation>
    <scope>NUCLEOTIDE SEQUENCE [LARGE SCALE GENOMIC DNA]</scope>
    <source>
        <strain evidence="1 2">UCR1854</strain>
    </source>
</reference>
<evidence type="ECO:0000313" key="1">
    <source>
        <dbReference type="EMBL" id="RTE73149.1"/>
    </source>
</evidence>
<protein>
    <submittedName>
        <fullName evidence="1">Uncharacterized protein</fullName>
    </submittedName>
</protein>
<proteinExistence type="predicted"/>
<comment type="caution">
    <text evidence="1">The sequence shown here is derived from an EMBL/GenBank/DDBJ whole genome shotgun (WGS) entry which is preliminary data.</text>
</comment>
<dbReference type="Gene3D" id="3.30.460.40">
    <property type="match status" value="1"/>
</dbReference>
<keyword evidence="2" id="KW-1185">Reference proteome</keyword>
<dbReference type="AlphaFoldDB" id="A0A430LBT7"/>
<accession>A0A430LBT7</accession>
<dbReference type="EMBL" id="MIKF01000276">
    <property type="protein sequence ID" value="RTE73149.1"/>
    <property type="molecule type" value="Genomic_DNA"/>
</dbReference>
<sequence length="153" mass="16895">MSLSPALGPRPLSSRELEQAVRELAQYLSAANAQFSISGGAASVLVRRYHGLRSRVTEDIDLVVQPTPTIDGEKISAWLLQNYPNSFVAQIVHGVSLPALAFKRSDGSIKKVDIEIFDMKAWPHRPQYDLNNTDNKITMVDILGTQVPVFSPH</sequence>